<evidence type="ECO:0000256" key="6">
    <source>
        <dbReference type="ARBA" id="ARBA00023049"/>
    </source>
</evidence>
<dbReference type="GO" id="GO:0006508">
    <property type="term" value="P:proteolysis"/>
    <property type="evidence" value="ECO:0007669"/>
    <property type="project" value="UniProtKB-KW"/>
</dbReference>
<feature type="binding site" evidence="7">
    <location>
        <position position="278"/>
    </location>
    <ligand>
        <name>Ca(2+)</name>
        <dbReference type="ChEBI" id="CHEBI:29108"/>
        <label>2</label>
    </ligand>
</feature>
<evidence type="ECO:0000256" key="1">
    <source>
        <dbReference type="ARBA" id="ARBA00010370"/>
    </source>
</evidence>
<feature type="binding site" evidence="7">
    <location>
        <position position="296"/>
    </location>
    <ligand>
        <name>Ca(2+)</name>
        <dbReference type="ChEBI" id="CHEBI:29108"/>
        <label>3</label>
    </ligand>
</feature>
<reference evidence="10" key="1">
    <citation type="submission" date="2022-01" db="EMBL/GenBank/DDBJ databases">
        <authorList>
            <person name="Braso-Vives M."/>
        </authorList>
    </citation>
    <scope>NUCLEOTIDE SEQUENCE</scope>
</reference>
<feature type="binding site" evidence="7">
    <location>
        <position position="319"/>
    </location>
    <ligand>
        <name>Ca(2+)</name>
        <dbReference type="ChEBI" id="CHEBI:29108"/>
        <label>1</label>
    </ligand>
</feature>
<feature type="region of interest" description="Disordered" evidence="8">
    <location>
        <begin position="191"/>
        <end position="211"/>
    </location>
</feature>
<dbReference type="PANTHER" id="PTHR10201">
    <property type="entry name" value="MATRIX METALLOPROTEINASE"/>
    <property type="match status" value="1"/>
</dbReference>
<dbReference type="Pfam" id="PF01471">
    <property type="entry name" value="PG_binding_1"/>
    <property type="match status" value="1"/>
</dbReference>
<organism evidence="10 11">
    <name type="scientific">Branchiostoma lanceolatum</name>
    <name type="common">Common lancelet</name>
    <name type="synonym">Amphioxus lanceolatum</name>
    <dbReference type="NCBI Taxonomy" id="7740"/>
    <lineage>
        <taxon>Eukaryota</taxon>
        <taxon>Metazoa</taxon>
        <taxon>Chordata</taxon>
        <taxon>Cephalochordata</taxon>
        <taxon>Leptocardii</taxon>
        <taxon>Amphioxiformes</taxon>
        <taxon>Branchiostomatidae</taxon>
        <taxon>Branchiostoma</taxon>
    </lineage>
</organism>
<feature type="binding site" evidence="7">
    <location>
        <position position="310"/>
    </location>
    <ligand>
        <name>Ca(2+)</name>
        <dbReference type="ChEBI" id="CHEBI:29108"/>
        <label>2</label>
    </ligand>
</feature>
<evidence type="ECO:0000259" key="9">
    <source>
        <dbReference type="SMART" id="SM00235"/>
    </source>
</evidence>
<evidence type="ECO:0000256" key="7">
    <source>
        <dbReference type="PIRSR" id="PIRSR621190-2"/>
    </source>
</evidence>
<dbReference type="Gene3D" id="3.40.390.10">
    <property type="entry name" value="Collagenase (Catalytic Domain)"/>
    <property type="match status" value="1"/>
</dbReference>
<dbReference type="PRINTS" id="PR00138">
    <property type="entry name" value="MATRIXIN"/>
</dbReference>
<protein>
    <submittedName>
        <fullName evidence="10">MMP25 protein</fullName>
    </submittedName>
</protein>
<sequence>MYARSRIGPKIVPWGTPGSGYGYRIGALSVQNYSLRTSLQEVSDPDKSYICNDIEQEFVYQSEMRNFIKDFDEVRDYEISLNPLCLSGRTSSFPPSKATADGPAVAALSETDRSENYEGSMPGCRTPPPPTPLIIHGHELEVNYLVNYGYMDQQFMQTVQLQGEDSLKEAISLFQEFANITVTGKLDDDTTRMMTRPRCGVPDMNGTNSHGMARRRRRFVLRGSKWAKKNLTWSLADADYTSSLRKEDVDEAITQAFQLWQDQTSLTFNRVDASNQADIVIKFASFSHGDREPFDGPGNTLAHAFPPRFGGDAHFDESERWAVKTDSGTI</sequence>
<proteinExistence type="inferred from homology"/>
<dbReference type="SUPFAM" id="SSF55486">
    <property type="entry name" value="Metalloproteases ('zincins'), catalytic domain"/>
    <property type="match status" value="1"/>
</dbReference>
<dbReference type="AlphaFoldDB" id="A0A8J9ZZG9"/>
<dbReference type="GO" id="GO:0030198">
    <property type="term" value="P:extracellular matrix organization"/>
    <property type="evidence" value="ECO:0007669"/>
    <property type="project" value="TreeGrafter"/>
</dbReference>
<keyword evidence="6" id="KW-0482">Metalloprotease</keyword>
<dbReference type="InterPro" id="IPR002477">
    <property type="entry name" value="Peptidoglycan-bd-like"/>
</dbReference>
<feature type="domain" description="Peptidase metallopeptidase" evidence="9">
    <location>
        <begin position="222"/>
        <end position="330"/>
    </location>
</feature>
<dbReference type="GO" id="GO:0008270">
    <property type="term" value="F:zinc ion binding"/>
    <property type="evidence" value="ECO:0007669"/>
    <property type="project" value="InterPro"/>
</dbReference>
<dbReference type="SMART" id="SM00235">
    <property type="entry name" value="ZnMc"/>
    <property type="match status" value="1"/>
</dbReference>
<keyword evidence="5 7" id="KW-0862">Zinc</keyword>
<keyword evidence="4" id="KW-0378">Hydrolase</keyword>
<feature type="binding site" evidence="7">
    <location>
        <position position="303"/>
    </location>
    <ligand>
        <name>Zn(2+)</name>
        <dbReference type="ChEBI" id="CHEBI:29105"/>
        <label>1</label>
    </ligand>
</feature>
<feature type="binding site" description="in inhibited form" evidence="7">
    <location>
        <position position="199"/>
    </location>
    <ligand>
        <name>Zn(2+)</name>
        <dbReference type="ChEBI" id="CHEBI:29105"/>
        <label>2</label>
        <note>catalytic</note>
    </ligand>
</feature>
<feature type="binding site" evidence="7">
    <location>
        <position position="290"/>
    </location>
    <ligand>
        <name>Zn(2+)</name>
        <dbReference type="ChEBI" id="CHEBI:29105"/>
        <label>1</label>
    </ligand>
</feature>
<dbReference type="InterPro" id="IPR036365">
    <property type="entry name" value="PGBD-like_sf"/>
</dbReference>
<dbReference type="EMBL" id="OV696690">
    <property type="protein sequence ID" value="CAH1266408.1"/>
    <property type="molecule type" value="Genomic_DNA"/>
</dbReference>
<name>A0A8J9ZZG9_BRALA</name>
<evidence type="ECO:0000256" key="2">
    <source>
        <dbReference type="ARBA" id="ARBA00022670"/>
    </source>
</evidence>
<feature type="binding site" evidence="7">
    <location>
        <position position="314"/>
    </location>
    <ligand>
        <name>Zn(2+)</name>
        <dbReference type="ChEBI" id="CHEBI:29105"/>
        <label>1</label>
    </ligand>
</feature>
<comment type="similarity">
    <text evidence="1">Belongs to the peptidase M10A family.</text>
</comment>
<dbReference type="Pfam" id="PF00413">
    <property type="entry name" value="Peptidase_M10"/>
    <property type="match status" value="1"/>
</dbReference>
<dbReference type="GO" id="GO:0004222">
    <property type="term" value="F:metalloendopeptidase activity"/>
    <property type="evidence" value="ECO:0007669"/>
    <property type="project" value="InterPro"/>
</dbReference>
<dbReference type="OrthoDB" id="406838at2759"/>
<evidence type="ECO:0000256" key="4">
    <source>
        <dbReference type="ARBA" id="ARBA00022801"/>
    </source>
</evidence>
<dbReference type="GO" id="GO:0031012">
    <property type="term" value="C:extracellular matrix"/>
    <property type="evidence" value="ECO:0007669"/>
    <property type="project" value="InterPro"/>
</dbReference>
<dbReference type="GO" id="GO:0005615">
    <property type="term" value="C:extracellular space"/>
    <property type="evidence" value="ECO:0007669"/>
    <property type="project" value="TreeGrafter"/>
</dbReference>
<dbReference type="Proteomes" id="UP000838412">
    <property type="component" value="Chromosome 5"/>
</dbReference>
<dbReference type="PANTHER" id="PTHR10201:SF331">
    <property type="entry name" value="MATRIX METALLOPROTEINASE-14-LIKE ISOFORM X1"/>
    <property type="match status" value="1"/>
</dbReference>
<dbReference type="InterPro" id="IPR021190">
    <property type="entry name" value="Pept_M10A"/>
</dbReference>
<keyword evidence="3 7" id="KW-0479">Metal-binding</keyword>
<feature type="binding site" evidence="7">
    <location>
        <position position="312"/>
    </location>
    <ligand>
        <name>Ca(2+)</name>
        <dbReference type="ChEBI" id="CHEBI:29108"/>
        <label>2</label>
    </ligand>
</feature>
<comment type="cofactor">
    <cofactor evidence="7">
        <name>Ca(2+)</name>
        <dbReference type="ChEBI" id="CHEBI:29108"/>
    </cofactor>
    <text evidence="7">Can bind about 5 Ca(2+) ions per subunit.</text>
</comment>
<keyword evidence="11" id="KW-1185">Reference proteome</keyword>
<evidence type="ECO:0000256" key="3">
    <source>
        <dbReference type="ARBA" id="ARBA00022723"/>
    </source>
</evidence>
<feature type="binding site" evidence="7">
    <location>
        <position position="288"/>
    </location>
    <ligand>
        <name>Zn(2+)</name>
        <dbReference type="ChEBI" id="CHEBI:29105"/>
        <label>1</label>
    </ligand>
</feature>
<feature type="binding site" evidence="7">
    <location>
        <position position="316"/>
    </location>
    <ligand>
        <name>Ca(2+)</name>
        <dbReference type="ChEBI" id="CHEBI:29108"/>
        <label>3</label>
    </ligand>
</feature>
<gene>
    <name evidence="10" type="primary">MMP25</name>
    <name evidence="10" type="ORF">BLAG_LOCUS20010</name>
</gene>
<comment type="cofactor">
    <cofactor evidence="7">
        <name>Zn(2+)</name>
        <dbReference type="ChEBI" id="CHEBI:29105"/>
    </cofactor>
    <text evidence="7">Binds 2 Zn(2+) ions per subunit.</text>
</comment>
<feature type="binding site" evidence="7">
    <location>
        <position position="319"/>
    </location>
    <ligand>
        <name>Ca(2+)</name>
        <dbReference type="ChEBI" id="CHEBI:29108"/>
        <label>3</label>
    </ligand>
</feature>
<keyword evidence="7" id="KW-0106">Calcium</keyword>
<feature type="binding site" evidence="7">
    <location>
        <position position="295"/>
    </location>
    <ligand>
        <name>Ca(2+)</name>
        <dbReference type="ChEBI" id="CHEBI:29108"/>
        <label>3</label>
    </ligand>
</feature>
<dbReference type="InterPro" id="IPR006026">
    <property type="entry name" value="Peptidase_Metallo"/>
</dbReference>
<evidence type="ECO:0000313" key="10">
    <source>
        <dbReference type="EMBL" id="CAH1266408.1"/>
    </source>
</evidence>
<dbReference type="GO" id="GO:0030574">
    <property type="term" value="P:collagen catabolic process"/>
    <property type="evidence" value="ECO:0007669"/>
    <property type="project" value="TreeGrafter"/>
</dbReference>
<keyword evidence="2" id="KW-0645">Protease</keyword>
<dbReference type="InterPro" id="IPR001818">
    <property type="entry name" value="Pept_M10_metallopeptidase"/>
</dbReference>
<evidence type="ECO:0000313" key="11">
    <source>
        <dbReference type="Proteomes" id="UP000838412"/>
    </source>
</evidence>
<evidence type="ECO:0000256" key="8">
    <source>
        <dbReference type="SAM" id="MobiDB-lite"/>
    </source>
</evidence>
<dbReference type="SUPFAM" id="SSF47090">
    <property type="entry name" value="PGBD-like"/>
    <property type="match status" value="1"/>
</dbReference>
<dbReference type="InterPro" id="IPR024079">
    <property type="entry name" value="MetalloPept_cat_dom_sf"/>
</dbReference>
<evidence type="ECO:0000256" key="5">
    <source>
        <dbReference type="ARBA" id="ARBA00022833"/>
    </source>
</evidence>
<accession>A0A8J9ZZG9</accession>